<gene>
    <name evidence="6" type="ORF">HCZ30_00460</name>
</gene>
<evidence type="ECO:0000256" key="1">
    <source>
        <dbReference type="ARBA" id="ARBA00004514"/>
    </source>
</evidence>
<keyword evidence="5" id="KW-0143">Chaperone</keyword>
<sequence>MTFENARSSYRRIESVKQVEPTDPHEIIGVTLRELEKSLRVLATAQEAGRPFPSQHLNRAFTAIYILQSSLDFNQGGDIATNLFQVYEYCRLQVADAFARKEGVNLAACAEHIGGILTAWDQIGSNSQ</sequence>
<keyword evidence="6" id="KW-0969">Cilium</keyword>
<dbReference type="RefSeq" id="WP_167635795.1">
    <property type="nucleotide sequence ID" value="NZ_JAATOP010000001.1"/>
</dbReference>
<dbReference type="InterPro" id="IPR003713">
    <property type="entry name" value="FliS"/>
</dbReference>
<evidence type="ECO:0000256" key="3">
    <source>
        <dbReference type="ARBA" id="ARBA00022490"/>
    </source>
</evidence>
<dbReference type="SUPFAM" id="SSF101116">
    <property type="entry name" value="Flagellar export chaperone FliS"/>
    <property type="match status" value="1"/>
</dbReference>
<protein>
    <submittedName>
        <fullName evidence="6">Flagellar protein FliS</fullName>
    </submittedName>
</protein>
<proteinExistence type="inferred from homology"/>
<evidence type="ECO:0000313" key="6">
    <source>
        <dbReference type="EMBL" id="NIY70901.1"/>
    </source>
</evidence>
<evidence type="ECO:0000256" key="2">
    <source>
        <dbReference type="ARBA" id="ARBA00008787"/>
    </source>
</evidence>
<evidence type="ECO:0000256" key="4">
    <source>
        <dbReference type="ARBA" id="ARBA00022795"/>
    </source>
</evidence>
<keyword evidence="3" id="KW-0963">Cytoplasm</keyword>
<accession>A0ABX0VSX8</accession>
<keyword evidence="6" id="KW-0966">Cell projection</keyword>
<dbReference type="Gene3D" id="1.20.120.340">
    <property type="entry name" value="Flagellar protein FliS"/>
    <property type="match status" value="1"/>
</dbReference>
<keyword evidence="4" id="KW-1005">Bacterial flagellum biogenesis</keyword>
<evidence type="ECO:0000256" key="5">
    <source>
        <dbReference type="ARBA" id="ARBA00023186"/>
    </source>
</evidence>
<evidence type="ECO:0000313" key="7">
    <source>
        <dbReference type="Proteomes" id="UP000709466"/>
    </source>
</evidence>
<dbReference type="CDD" id="cd16098">
    <property type="entry name" value="FliS"/>
    <property type="match status" value="1"/>
</dbReference>
<keyword evidence="7" id="KW-1185">Reference proteome</keyword>
<comment type="subcellular location">
    <subcellularLocation>
        <location evidence="1">Cytoplasm</location>
        <location evidence="1">Cytosol</location>
    </subcellularLocation>
</comment>
<dbReference type="EMBL" id="JAATOP010000001">
    <property type="protein sequence ID" value="NIY70901.1"/>
    <property type="molecule type" value="Genomic_DNA"/>
</dbReference>
<name>A0ABX0VSX8_9RHOB</name>
<dbReference type="Proteomes" id="UP000709466">
    <property type="component" value="Unassembled WGS sequence"/>
</dbReference>
<dbReference type="Pfam" id="PF02561">
    <property type="entry name" value="FliS"/>
    <property type="match status" value="1"/>
</dbReference>
<dbReference type="PANTHER" id="PTHR34773">
    <property type="entry name" value="FLAGELLAR SECRETION CHAPERONE FLIS"/>
    <property type="match status" value="1"/>
</dbReference>
<dbReference type="PANTHER" id="PTHR34773:SF1">
    <property type="entry name" value="FLAGELLAR SECRETION CHAPERONE FLIS"/>
    <property type="match status" value="1"/>
</dbReference>
<reference evidence="6 7" key="1">
    <citation type="submission" date="2020-03" db="EMBL/GenBank/DDBJ databases">
        <title>Bacterial isolates of synthetic phycosphere.</title>
        <authorList>
            <person name="Fu H."/>
            <person name="Moran M.A."/>
        </authorList>
    </citation>
    <scope>NUCLEOTIDE SEQUENCE [LARGE SCALE GENOMIC DNA]</scope>
    <source>
        <strain evidence="6 7">HF1</strain>
    </source>
</reference>
<comment type="caution">
    <text evidence="6">The sequence shown here is derived from an EMBL/GenBank/DDBJ whole genome shotgun (WGS) entry which is preliminary data.</text>
</comment>
<organism evidence="6 7">
    <name type="scientific">Marivivens donghaensis</name>
    <dbReference type="NCBI Taxonomy" id="1699413"/>
    <lineage>
        <taxon>Bacteria</taxon>
        <taxon>Pseudomonadati</taxon>
        <taxon>Pseudomonadota</taxon>
        <taxon>Alphaproteobacteria</taxon>
        <taxon>Rhodobacterales</taxon>
        <taxon>Paracoccaceae</taxon>
        <taxon>Marivivens group</taxon>
        <taxon>Marivivens</taxon>
    </lineage>
</organism>
<dbReference type="InterPro" id="IPR036584">
    <property type="entry name" value="FliS_sf"/>
</dbReference>
<comment type="similarity">
    <text evidence="2">Belongs to the FliS family.</text>
</comment>
<keyword evidence="6" id="KW-0282">Flagellum</keyword>